<reference evidence="3" key="1">
    <citation type="journal article" date="2017" name="Nat. Ecol. Evol.">
        <title>Genome expansion and lineage-specific genetic innovations in the forest pathogenic fungi Armillaria.</title>
        <authorList>
            <person name="Sipos G."/>
            <person name="Prasanna A.N."/>
            <person name="Walter M.C."/>
            <person name="O'Connor E."/>
            <person name="Balint B."/>
            <person name="Krizsan K."/>
            <person name="Kiss B."/>
            <person name="Hess J."/>
            <person name="Varga T."/>
            <person name="Slot J."/>
            <person name="Riley R."/>
            <person name="Boka B."/>
            <person name="Rigling D."/>
            <person name="Barry K."/>
            <person name="Lee J."/>
            <person name="Mihaltcheva S."/>
            <person name="LaButti K."/>
            <person name="Lipzen A."/>
            <person name="Waldron R."/>
            <person name="Moloney N.M."/>
            <person name="Sperisen C."/>
            <person name="Kredics L."/>
            <person name="Vagvoelgyi C."/>
            <person name="Patrignani A."/>
            <person name="Fitzpatrick D."/>
            <person name="Nagy I."/>
            <person name="Doyle S."/>
            <person name="Anderson J.B."/>
            <person name="Grigoriev I.V."/>
            <person name="Gueldener U."/>
            <person name="Muensterkoetter M."/>
            <person name="Nagy L.G."/>
        </authorList>
    </citation>
    <scope>NUCLEOTIDE SEQUENCE [LARGE SCALE GENOMIC DNA]</scope>
    <source>
        <strain evidence="3">28-4</strain>
    </source>
</reference>
<protein>
    <submittedName>
        <fullName evidence="2">Uncharacterized protein</fullName>
    </submittedName>
</protein>
<evidence type="ECO:0000313" key="2">
    <source>
        <dbReference type="EMBL" id="PBK58632.1"/>
    </source>
</evidence>
<feature type="compositionally biased region" description="Low complexity" evidence="1">
    <location>
        <begin position="53"/>
        <end position="67"/>
    </location>
</feature>
<evidence type="ECO:0000256" key="1">
    <source>
        <dbReference type="SAM" id="MobiDB-lite"/>
    </source>
</evidence>
<sequence length="171" mass="18673">MDRGFFTTLYQPSIATSPLLSIVCFGFDTVHQGDVQGVGAMRKKSADDVARDSSWGESSLEEASSAAHGEKSSEHGCSSDDQCITMNARPSSSSHSFMLYIVLPVHTSHVEATQGMWDMRPRMSTTHQNAVRVATEDIHCCVLLGNRFNVDIAWSIHPPGHHQQGCAIINI</sequence>
<dbReference type="EMBL" id="KZ293531">
    <property type="protein sequence ID" value="PBK58632.1"/>
    <property type="molecule type" value="Genomic_DNA"/>
</dbReference>
<feature type="region of interest" description="Disordered" evidence="1">
    <location>
        <begin position="48"/>
        <end position="82"/>
    </location>
</feature>
<gene>
    <name evidence="2" type="ORF">ARMSODRAFT_1010064</name>
</gene>
<proteinExistence type="predicted"/>
<keyword evidence="3" id="KW-1185">Reference proteome</keyword>
<feature type="compositionally biased region" description="Basic and acidic residues" evidence="1">
    <location>
        <begin position="68"/>
        <end position="78"/>
    </location>
</feature>
<dbReference type="AlphaFoldDB" id="A0A2H3AUQ8"/>
<name>A0A2H3AUQ8_9AGAR</name>
<accession>A0A2H3AUQ8</accession>
<dbReference type="Proteomes" id="UP000218334">
    <property type="component" value="Unassembled WGS sequence"/>
</dbReference>
<organism evidence="2 3">
    <name type="scientific">Armillaria solidipes</name>
    <dbReference type="NCBI Taxonomy" id="1076256"/>
    <lineage>
        <taxon>Eukaryota</taxon>
        <taxon>Fungi</taxon>
        <taxon>Dikarya</taxon>
        <taxon>Basidiomycota</taxon>
        <taxon>Agaricomycotina</taxon>
        <taxon>Agaricomycetes</taxon>
        <taxon>Agaricomycetidae</taxon>
        <taxon>Agaricales</taxon>
        <taxon>Marasmiineae</taxon>
        <taxon>Physalacriaceae</taxon>
        <taxon>Armillaria</taxon>
    </lineage>
</organism>
<evidence type="ECO:0000313" key="3">
    <source>
        <dbReference type="Proteomes" id="UP000218334"/>
    </source>
</evidence>